<sequence>MKIWHPFSADFCGNSTPYIFIKACTLLEKNLYICEQPEQCKINVQKNIQFLYREKGKRYKVIRGFD</sequence>
<gene>
    <name evidence="1" type="ORF">CCY01nite_17030</name>
</gene>
<evidence type="ECO:0000313" key="2">
    <source>
        <dbReference type="Proteomes" id="UP000321436"/>
    </source>
</evidence>
<dbReference type="Proteomes" id="UP000321436">
    <property type="component" value="Unassembled WGS sequence"/>
</dbReference>
<comment type="caution">
    <text evidence="1">The sequence shown here is derived from an EMBL/GenBank/DDBJ whole genome shotgun (WGS) entry which is preliminary data.</text>
</comment>
<name>A0A512RIB6_9BACT</name>
<protein>
    <submittedName>
        <fullName evidence="1">Uncharacterized protein</fullName>
    </submittedName>
</protein>
<proteinExistence type="predicted"/>
<keyword evidence="2" id="KW-1185">Reference proteome</keyword>
<accession>A0A512RIB6</accession>
<reference evidence="1 2" key="1">
    <citation type="submission" date="2019-07" db="EMBL/GenBank/DDBJ databases">
        <title>Whole genome shotgun sequence of Chitinophaga cymbidii NBRC 109752.</title>
        <authorList>
            <person name="Hosoyama A."/>
            <person name="Uohara A."/>
            <person name="Ohji S."/>
            <person name="Ichikawa N."/>
        </authorList>
    </citation>
    <scope>NUCLEOTIDE SEQUENCE [LARGE SCALE GENOMIC DNA]</scope>
    <source>
        <strain evidence="1 2">NBRC 109752</strain>
    </source>
</reference>
<organism evidence="1 2">
    <name type="scientific">Chitinophaga cymbidii</name>
    <dbReference type="NCBI Taxonomy" id="1096750"/>
    <lineage>
        <taxon>Bacteria</taxon>
        <taxon>Pseudomonadati</taxon>
        <taxon>Bacteroidota</taxon>
        <taxon>Chitinophagia</taxon>
        <taxon>Chitinophagales</taxon>
        <taxon>Chitinophagaceae</taxon>
        <taxon>Chitinophaga</taxon>
    </lineage>
</organism>
<dbReference type="EMBL" id="BKAU01000001">
    <property type="protein sequence ID" value="GEP95443.1"/>
    <property type="molecule type" value="Genomic_DNA"/>
</dbReference>
<evidence type="ECO:0000313" key="1">
    <source>
        <dbReference type="EMBL" id="GEP95443.1"/>
    </source>
</evidence>
<dbReference type="AlphaFoldDB" id="A0A512RIB6"/>